<evidence type="ECO:0000313" key="1">
    <source>
        <dbReference type="EMBL" id="TFV49017.1"/>
    </source>
</evidence>
<accession>A0A4Y9M1P6</accession>
<reference evidence="1 2" key="1">
    <citation type="submission" date="2019-03" db="EMBL/GenBank/DDBJ databases">
        <title>Bradyrhizobium diversity isolated from nodules of Chamaecrista fasciculata.</title>
        <authorList>
            <person name="Klepa M.S."/>
            <person name="Urquiaga M.O."/>
            <person name="Hungria M."/>
            <person name="Delamuta J.R."/>
        </authorList>
    </citation>
    <scope>NUCLEOTIDE SEQUENCE [LARGE SCALE GENOMIC DNA]</scope>
    <source>
        <strain evidence="1 2">CNPSo 3448</strain>
    </source>
</reference>
<dbReference type="EMBL" id="SPQT01000003">
    <property type="protein sequence ID" value="TFV49017.1"/>
    <property type="molecule type" value="Genomic_DNA"/>
</dbReference>
<protein>
    <submittedName>
        <fullName evidence="1">Uncharacterized protein</fullName>
    </submittedName>
</protein>
<dbReference type="AlphaFoldDB" id="A0A4Y9M1P6"/>
<comment type="caution">
    <text evidence="1">The sequence shown here is derived from an EMBL/GenBank/DDBJ whole genome shotgun (WGS) entry which is preliminary data.</text>
</comment>
<keyword evidence="2" id="KW-1185">Reference proteome</keyword>
<proteinExistence type="predicted"/>
<organism evidence="1 2">
    <name type="scientific">Bradyrhizobium niftali</name>
    <dbReference type="NCBI Taxonomy" id="2560055"/>
    <lineage>
        <taxon>Bacteria</taxon>
        <taxon>Pseudomonadati</taxon>
        <taxon>Pseudomonadota</taxon>
        <taxon>Alphaproteobacteria</taxon>
        <taxon>Hyphomicrobiales</taxon>
        <taxon>Nitrobacteraceae</taxon>
        <taxon>Bradyrhizobium</taxon>
    </lineage>
</organism>
<sequence>MISVATCGLLGSRRAARKCSHFRPFFRPISAKLLSVAHFPGQDPSTRSPAMFKLVLFACFFVAVSSIASEARPYRIDHAPECNVIMPCDFSHSQTRRERVSRYSSQAPNSRQLTMSVAGSAVAAVNVTGDRIVGGRPAGCPSSFCGCGAALRVFGRLMPELNLAANWLRFPRTSPAPGMVAARRGHVFVLEQHLGGDMWMAYDANSGGHATRMHARSLRGYTVVNPRGTTS</sequence>
<dbReference type="OrthoDB" id="8246774at2"/>
<dbReference type="Proteomes" id="UP000297966">
    <property type="component" value="Unassembled WGS sequence"/>
</dbReference>
<gene>
    <name evidence="1" type="ORF">E4K65_08815</name>
</gene>
<name>A0A4Y9M1P6_9BRAD</name>
<evidence type="ECO:0000313" key="2">
    <source>
        <dbReference type="Proteomes" id="UP000297966"/>
    </source>
</evidence>